<keyword evidence="1" id="KW-1133">Transmembrane helix</keyword>
<comment type="caution">
    <text evidence="2">The sequence shown here is derived from an EMBL/GenBank/DDBJ whole genome shotgun (WGS) entry which is preliminary data.</text>
</comment>
<dbReference type="EMBL" id="JAKZMM010000006">
    <property type="protein sequence ID" value="MCJ2379643.1"/>
    <property type="molecule type" value="Genomic_DNA"/>
</dbReference>
<name>A0ABT0BXZ0_9BACT</name>
<evidence type="ECO:0000313" key="3">
    <source>
        <dbReference type="Proteomes" id="UP001165444"/>
    </source>
</evidence>
<keyword evidence="3" id="KW-1185">Reference proteome</keyword>
<feature type="transmembrane region" description="Helical" evidence="1">
    <location>
        <begin position="6"/>
        <end position="28"/>
    </location>
</feature>
<proteinExistence type="predicted"/>
<reference evidence="2 3" key="1">
    <citation type="submission" date="2022-03" db="EMBL/GenBank/DDBJ databases">
        <title>Parabacteroides sp. nov. isolated from swine feces.</title>
        <authorList>
            <person name="Bak J.E."/>
        </authorList>
    </citation>
    <scope>NUCLEOTIDE SEQUENCE [LARGE SCALE GENOMIC DNA]</scope>
    <source>
        <strain evidence="2 3">AGMB00274</strain>
    </source>
</reference>
<protein>
    <submittedName>
        <fullName evidence="2">Uncharacterized protein</fullName>
    </submittedName>
</protein>
<keyword evidence="1" id="KW-0812">Transmembrane</keyword>
<evidence type="ECO:0000313" key="2">
    <source>
        <dbReference type="EMBL" id="MCJ2379643.1"/>
    </source>
</evidence>
<evidence type="ECO:0000256" key="1">
    <source>
        <dbReference type="SAM" id="Phobius"/>
    </source>
</evidence>
<dbReference type="Proteomes" id="UP001165444">
    <property type="component" value="Unassembled WGS sequence"/>
</dbReference>
<dbReference type="RefSeq" id="WP_243323386.1">
    <property type="nucleotide sequence ID" value="NZ_JAKZMM010000006.1"/>
</dbReference>
<organism evidence="2 3">
    <name type="scientific">Parabacteroides faecalis</name>
    <dbReference type="NCBI Taxonomy" id="2924040"/>
    <lineage>
        <taxon>Bacteria</taxon>
        <taxon>Pseudomonadati</taxon>
        <taxon>Bacteroidota</taxon>
        <taxon>Bacteroidia</taxon>
        <taxon>Bacteroidales</taxon>
        <taxon>Tannerellaceae</taxon>
        <taxon>Parabacteroides</taxon>
    </lineage>
</organism>
<accession>A0ABT0BXZ0</accession>
<keyword evidence="1" id="KW-0472">Membrane</keyword>
<gene>
    <name evidence="2" type="ORF">MUN53_03310</name>
</gene>
<sequence length="56" mass="6481">MGTIDCIYVGIVGVFSLGCIVYGIRLIIKTRKENIKQYNDRKEKRKIEFGNYGTKH</sequence>